<keyword evidence="1" id="KW-0472">Membrane</keyword>
<keyword evidence="1" id="KW-1133">Transmembrane helix</keyword>
<proteinExistence type="predicted"/>
<sequence>MPYALLADLALLSHLGFILFVLFGALAVHRWPRLAWLHLPAAAWGTLVELTGWFCPLTDLENHWRHLAGQAGYAGSCIDRYLTALIYPDGLSRPLQIFLGLGVLAINLTLYARLLRKGRRNSG</sequence>
<name>A0A550JGI6_9BACT</name>
<keyword evidence="3" id="KW-1185">Reference proteome</keyword>
<dbReference type="AlphaFoldDB" id="A0A550JGI6"/>
<feature type="transmembrane region" description="Helical" evidence="1">
    <location>
        <begin position="95"/>
        <end position="115"/>
    </location>
</feature>
<keyword evidence="1" id="KW-0812">Transmembrane</keyword>
<dbReference type="EMBL" id="VJVV01000004">
    <property type="protein sequence ID" value="TRO82281.1"/>
    <property type="molecule type" value="Genomic_DNA"/>
</dbReference>
<dbReference type="Proteomes" id="UP000317155">
    <property type="component" value="Unassembled WGS sequence"/>
</dbReference>
<dbReference type="OrthoDB" id="370375at2"/>
<feature type="transmembrane region" description="Helical" evidence="1">
    <location>
        <begin position="6"/>
        <end position="28"/>
    </location>
</feature>
<comment type="caution">
    <text evidence="2">The sequence shown here is derived from an EMBL/GenBank/DDBJ whole genome shotgun (WGS) entry which is preliminary data.</text>
</comment>
<dbReference type="Pfam" id="PF10861">
    <property type="entry name" value="DUF2784"/>
    <property type="match status" value="1"/>
</dbReference>
<reference evidence="2 3" key="1">
    <citation type="submission" date="2019-07" db="EMBL/GenBank/DDBJ databases">
        <title>Insights of Desulfuromonas acetexigens electromicrobiology.</title>
        <authorList>
            <person name="Katuri K."/>
            <person name="Sapireddy V."/>
            <person name="Shaw D.R."/>
            <person name="Saikaly P."/>
        </authorList>
    </citation>
    <scope>NUCLEOTIDE SEQUENCE [LARGE SCALE GENOMIC DNA]</scope>
    <source>
        <strain evidence="2 3">2873</strain>
    </source>
</reference>
<organism evidence="2 3">
    <name type="scientific">Trichloromonas acetexigens</name>
    <dbReference type="NCBI Taxonomy" id="38815"/>
    <lineage>
        <taxon>Bacteria</taxon>
        <taxon>Pseudomonadati</taxon>
        <taxon>Thermodesulfobacteriota</taxon>
        <taxon>Desulfuromonadia</taxon>
        <taxon>Desulfuromonadales</taxon>
        <taxon>Trichloromonadaceae</taxon>
        <taxon>Trichloromonas</taxon>
    </lineage>
</organism>
<dbReference type="InterPro" id="IPR021218">
    <property type="entry name" value="DUF2784"/>
</dbReference>
<protein>
    <submittedName>
        <fullName evidence="2">DUF2784 domain-containing protein</fullName>
    </submittedName>
</protein>
<evidence type="ECO:0000256" key="1">
    <source>
        <dbReference type="SAM" id="Phobius"/>
    </source>
</evidence>
<evidence type="ECO:0000313" key="2">
    <source>
        <dbReference type="EMBL" id="TRO82281.1"/>
    </source>
</evidence>
<evidence type="ECO:0000313" key="3">
    <source>
        <dbReference type="Proteomes" id="UP000317155"/>
    </source>
</evidence>
<feature type="transmembrane region" description="Helical" evidence="1">
    <location>
        <begin position="35"/>
        <end position="54"/>
    </location>
</feature>
<dbReference type="RefSeq" id="WP_092057328.1">
    <property type="nucleotide sequence ID" value="NZ_FOJJ01000034.1"/>
</dbReference>
<gene>
    <name evidence="2" type="ORF">FL622_06805</name>
</gene>
<accession>A0A550JGI6</accession>